<name>A0A929MS50_ABIDE</name>
<evidence type="ECO:0000256" key="4">
    <source>
        <dbReference type="ARBA" id="ARBA00022723"/>
    </source>
</evidence>
<evidence type="ECO:0000259" key="9">
    <source>
        <dbReference type="PROSITE" id="PS51747"/>
    </source>
</evidence>
<dbReference type="PANTHER" id="PTHR11079:SF202">
    <property type="entry name" value="TRNA-SPECIFIC ADENOSINE DEAMINASE"/>
    <property type="match status" value="1"/>
</dbReference>
<keyword evidence="3 8" id="KW-0819">tRNA processing</keyword>
<dbReference type="NCBIfam" id="NF008113">
    <property type="entry name" value="PRK10860.1"/>
    <property type="match status" value="1"/>
</dbReference>
<evidence type="ECO:0000256" key="5">
    <source>
        <dbReference type="ARBA" id="ARBA00022801"/>
    </source>
</evidence>
<evidence type="ECO:0000256" key="3">
    <source>
        <dbReference type="ARBA" id="ARBA00022694"/>
    </source>
</evidence>
<dbReference type="RefSeq" id="WP_023391539.1">
    <property type="nucleotide sequence ID" value="NZ_CAUPYR010000010.1"/>
</dbReference>
<dbReference type="InterPro" id="IPR058535">
    <property type="entry name" value="MafB19-deam"/>
</dbReference>
<dbReference type="GO" id="GO:0002100">
    <property type="term" value="P:tRNA wobble adenosine to inosine editing"/>
    <property type="evidence" value="ECO:0007669"/>
    <property type="project" value="UniProtKB-UniRule"/>
</dbReference>
<evidence type="ECO:0000256" key="2">
    <source>
        <dbReference type="ARBA" id="ARBA00011738"/>
    </source>
</evidence>
<comment type="subunit">
    <text evidence="2 8">Homodimer.</text>
</comment>
<gene>
    <name evidence="8" type="primary">tadA</name>
    <name evidence="10" type="ORF">HXK00_01285</name>
</gene>
<dbReference type="EC" id="3.5.4.33" evidence="8"/>
<dbReference type="GO" id="GO:0008270">
    <property type="term" value="F:zinc ion binding"/>
    <property type="evidence" value="ECO:0007669"/>
    <property type="project" value="UniProtKB-UniRule"/>
</dbReference>
<dbReference type="AlphaFoldDB" id="A0A929MS50"/>
<evidence type="ECO:0000256" key="7">
    <source>
        <dbReference type="ARBA" id="ARBA00048045"/>
    </source>
</evidence>
<comment type="cofactor">
    <cofactor evidence="8">
        <name>Zn(2+)</name>
        <dbReference type="ChEBI" id="CHEBI:29105"/>
    </cofactor>
    <text evidence="8">Binds 1 zinc ion per subunit.</text>
</comment>
<comment type="function">
    <text evidence="8">Catalyzes the deamination of adenosine to inosine at the wobble position 34 of tRNA(Arg2).</text>
</comment>
<keyword evidence="4 8" id="KW-0479">Metal-binding</keyword>
<dbReference type="GO" id="GO:0052717">
    <property type="term" value="F:tRNA-specific adenosine-34 deaminase activity"/>
    <property type="evidence" value="ECO:0007669"/>
    <property type="project" value="UniProtKB-UniRule"/>
</dbReference>
<proteinExistence type="inferred from homology"/>
<dbReference type="GeneID" id="84816966"/>
<evidence type="ECO:0000313" key="10">
    <source>
        <dbReference type="EMBL" id="MBF0934259.1"/>
    </source>
</evidence>
<dbReference type="PANTHER" id="PTHR11079">
    <property type="entry name" value="CYTOSINE DEAMINASE FAMILY MEMBER"/>
    <property type="match status" value="1"/>
</dbReference>
<dbReference type="CDD" id="cd01285">
    <property type="entry name" value="nucleoside_deaminase"/>
    <property type="match status" value="1"/>
</dbReference>
<evidence type="ECO:0000256" key="1">
    <source>
        <dbReference type="ARBA" id="ARBA00010669"/>
    </source>
</evidence>
<dbReference type="SUPFAM" id="SSF53927">
    <property type="entry name" value="Cytidine deaminase-like"/>
    <property type="match status" value="1"/>
</dbReference>
<dbReference type="InterPro" id="IPR016192">
    <property type="entry name" value="APOBEC/CMP_deaminase_Zn-bd"/>
</dbReference>
<protein>
    <recommendedName>
        <fullName evidence="8">tRNA-specific adenosine deaminase</fullName>
        <ecNumber evidence="8">3.5.4.33</ecNumber>
    </recommendedName>
</protein>
<dbReference type="InterPro" id="IPR016193">
    <property type="entry name" value="Cytidine_deaminase-like"/>
</dbReference>
<evidence type="ECO:0000256" key="8">
    <source>
        <dbReference type="HAMAP-Rule" id="MF_00972"/>
    </source>
</evidence>
<dbReference type="Proteomes" id="UP000757900">
    <property type="component" value="Unassembled WGS sequence"/>
</dbReference>
<organism evidence="10 11">
    <name type="scientific">Abiotrophia defectiva</name>
    <name type="common">Streptococcus defectivus</name>
    <dbReference type="NCBI Taxonomy" id="46125"/>
    <lineage>
        <taxon>Bacteria</taxon>
        <taxon>Bacillati</taxon>
        <taxon>Bacillota</taxon>
        <taxon>Bacilli</taxon>
        <taxon>Lactobacillales</taxon>
        <taxon>Aerococcaceae</taxon>
        <taxon>Abiotrophia</taxon>
    </lineage>
</organism>
<sequence>MMDASQLAPTDLAQHEYWMQQALELADQAQALGEVPIGALLVKDGVLLASAYNLREVNHQATAHAELLAIEAANQALGAWRLEGCTLYVTLEPCPMCAGALVLSRVDQVVYGASDPKGGCAGSLMNLLEDSRFNHQPQVIRGVLEAQCSDKLKNFFQGLRKRNKLRKEQAKQADGQAD</sequence>
<evidence type="ECO:0000313" key="11">
    <source>
        <dbReference type="Proteomes" id="UP000757900"/>
    </source>
</evidence>
<accession>A0A929MS50</accession>
<comment type="catalytic activity">
    <reaction evidence="7 8">
        <text>adenosine(34) in tRNA + H2O + H(+) = inosine(34) in tRNA + NH4(+)</text>
        <dbReference type="Rhea" id="RHEA:43168"/>
        <dbReference type="Rhea" id="RHEA-COMP:10373"/>
        <dbReference type="Rhea" id="RHEA-COMP:10374"/>
        <dbReference type="ChEBI" id="CHEBI:15377"/>
        <dbReference type="ChEBI" id="CHEBI:15378"/>
        <dbReference type="ChEBI" id="CHEBI:28938"/>
        <dbReference type="ChEBI" id="CHEBI:74411"/>
        <dbReference type="ChEBI" id="CHEBI:82852"/>
        <dbReference type="EC" id="3.5.4.33"/>
    </reaction>
</comment>
<comment type="similarity">
    <text evidence="1">Belongs to the cytidine and deoxycytidylate deaminase family. ADAT2 subfamily.</text>
</comment>
<keyword evidence="5 8" id="KW-0378">Hydrolase</keyword>
<feature type="binding site" evidence="8">
    <location>
        <position position="64"/>
    </location>
    <ligand>
        <name>Zn(2+)</name>
        <dbReference type="ChEBI" id="CHEBI:29105"/>
        <note>catalytic</note>
    </ligand>
</feature>
<feature type="active site" description="Proton donor" evidence="8">
    <location>
        <position position="66"/>
    </location>
</feature>
<keyword evidence="6 8" id="KW-0862">Zinc</keyword>
<dbReference type="HAMAP" id="MF_00972">
    <property type="entry name" value="tRNA_aden_deaminase"/>
    <property type="match status" value="1"/>
</dbReference>
<reference evidence="10" key="1">
    <citation type="submission" date="2020-04" db="EMBL/GenBank/DDBJ databases">
        <title>Deep metagenomics examines the oral microbiome during advanced dental caries in children, revealing novel taxa and co-occurrences with host molecules.</title>
        <authorList>
            <person name="Baker J.L."/>
            <person name="Morton J.T."/>
            <person name="Dinis M."/>
            <person name="Alvarez R."/>
            <person name="Tran N.C."/>
            <person name="Knight R."/>
            <person name="Edlund A."/>
        </authorList>
    </citation>
    <scope>NUCLEOTIDE SEQUENCE</scope>
    <source>
        <strain evidence="10">JCVI_23_bin.16</strain>
    </source>
</reference>
<feature type="domain" description="CMP/dCMP-type deaminase" evidence="9">
    <location>
        <begin position="13"/>
        <end position="131"/>
    </location>
</feature>
<evidence type="ECO:0000256" key="6">
    <source>
        <dbReference type="ARBA" id="ARBA00022833"/>
    </source>
</evidence>
<feature type="binding site" evidence="8">
    <location>
        <position position="94"/>
    </location>
    <ligand>
        <name>Zn(2+)</name>
        <dbReference type="ChEBI" id="CHEBI:29105"/>
        <note>catalytic</note>
    </ligand>
</feature>
<feature type="binding site" evidence="8">
    <location>
        <position position="97"/>
    </location>
    <ligand>
        <name>Zn(2+)</name>
        <dbReference type="ChEBI" id="CHEBI:29105"/>
        <note>catalytic</note>
    </ligand>
</feature>
<dbReference type="Pfam" id="PF14437">
    <property type="entry name" value="MafB19-deam"/>
    <property type="match status" value="1"/>
</dbReference>
<dbReference type="PROSITE" id="PS51747">
    <property type="entry name" value="CYT_DCMP_DEAMINASES_2"/>
    <property type="match status" value="1"/>
</dbReference>
<comment type="caution">
    <text evidence="10">The sequence shown here is derived from an EMBL/GenBank/DDBJ whole genome shotgun (WGS) entry which is preliminary data.</text>
</comment>
<dbReference type="InterPro" id="IPR028883">
    <property type="entry name" value="tRNA_aden_deaminase"/>
</dbReference>
<dbReference type="Gene3D" id="3.40.140.10">
    <property type="entry name" value="Cytidine Deaminase, domain 2"/>
    <property type="match status" value="1"/>
</dbReference>
<dbReference type="FunFam" id="3.40.140.10:FF:000005">
    <property type="entry name" value="tRNA-specific adenosine deaminase"/>
    <property type="match status" value="1"/>
</dbReference>
<dbReference type="PROSITE" id="PS00903">
    <property type="entry name" value="CYT_DCMP_DEAMINASES_1"/>
    <property type="match status" value="1"/>
</dbReference>
<dbReference type="EMBL" id="JABZFV010000008">
    <property type="protein sequence ID" value="MBF0934259.1"/>
    <property type="molecule type" value="Genomic_DNA"/>
</dbReference>
<dbReference type="InterPro" id="IPR002125">
    <property type="entry name" value="CMP_dCMP_dom"/>
</dbReference>